<dbReference type="AlphaFoldDB" id="A0AB73U6K1"/>
<keyword evidence="1" id="KW-1133">Transmembrane helix</keyword>
<accession>A0AB73U6K1</accession>
<dbReference type="PANTHER" id="PTHR44757:SF2">
    <property type="entry name" value="BIOFILM ARCHITECTURE MAINTENANCE PROTEIN MBAA"/>
    <property type="match status" value="1"/>
</dbReference>
<feature type="transmembrane region" description="Helical" evidence="1">
    <location>
        <begin position="182"/>
        <end position="207"/>
    </location>
</feature>
<dbReference type="InterPro" id="IPR052155">
    <property type="entry name" value="Biofilm_reg_signaling"/>
</dbReference>
<feature type="domain" description="GGDEF" evidence="2">
    <location>
        <begin position="249"/>
        <end position="384"/>
    </location>
</feature>
<dbReference type="PANTHER" id="PTHR44757">
    <property type="entry name" value="DIGUANYLATE CYCLASE DGCP"/>
    <property type="match status" value="1"/>
</dbReference>
<feature type="transmembrane region" description="Helical" evidence="1">
    <location>
        <begin position="54"/>
        <end position="75"/>
    </location>
</feature>
<proteinExistence type="predicted"/>
<reference evidence="3 4" key="1">
    <citation type="submission" date="2019-06" db="EMBL/GenBank/DDBJ databases">
        <title>Whole geneome sequnce of Mycobacteroides chelonae M77 isolated from bovine milk from Meghalaya, India.</title>
        <authorList>
            <person name="Vise E."/>
            <person name="Das S."/>
            <person name="Garg A."/>
            <person name="Ghatak S."/>
            <person name="Shakuntala I."/>
            <person name="Milton A.A.P."/>
            <person name="Karam A."/>
            <person name="Sanjukta R."/>
            <person name="Puro K."/>
            <person name="Sen A."/>
        </authorList>
    </citation>
    <scope>NUCLEOTIDE SEQUENCE [LARGE SCALE GENOMIC DNA]</scope>
    <source>
        <strain evidence="3 4">M77</strain>
    </source>
</reference>
<feature type="transmembrane region" description="Helical" evidence="1">
    <location>
        <begin position="154"/>
        <end position="176"/>
    </location>
</feature>
<name>A0AB73U6K1_MYCCH</name>
<dbReference type="Pfam" id="PF00990">
    <property type="entry name" value="GGDEF"/>
    <property type="match status" value="1"/>
</dbReference>
<evidence type="ECO:0000256" key="1">
    <source>
        <dbReference type="SAM" id="Phobius"/>
    </source>
</evidence>
<evidence type="ECO:0000313" key="3">
    <source>
        <dbReference type="EMBL" id="QDF72257.1"/>
    </source>
</evidence>
<protein>
    <submittedName>
        <fullName evidence="3">GGDEF domain-containing protein</fullName>
    </submittedName>
</protein>
<dbReference type="InterPro" id="IPR043128">
    <property type="entry name" value="Rev_trsase/Diguanyl_cyclase"/>
</dbReference>
<keyword evidence="1" id="KW-0812">Transmembrane</keyword>
<evidence type="ECO:0000259" key="2">
    <source>
        <dbReference type="PROSITE" id="PS50887"/>
    </source>
</evidence>
<dbReference type="InterPro" id="IPR000160">
    <property type="entry name" value="GGDEF_dom"/>
</dbReference>
<dbReference type="InterPro" id="IPR029787">
    <property type="entry name" value="Nucleotide_cyclase"/>
</dbReference>
<gene>
    <name evidence="3" type="ORF">FJK96_20195</name>
</gene>
<dbReference type="PROSITE" id="PS50887">
    <property type="entry name" value="GGDEF"/>
    <property type="match status" value="1"/>
</dbReference>
<evidence type="ECO:0000313" key="4">
    <source>
        <dbReference type="Proteomes" id="UP000317728"/>
    </source>
</evidence>
<sequence length="399" mass="41834">MCLRESGLGASSEKVSIPMTGISLARWGRFRADAEGIYAGNIQVLEGVRLLRPIWLLTAVCAPGIGAAAITLAFARMSTIPVLCLAISIPAFAWGLRYASRRPVAYVESIAYIVYCDVAITAGVCVVTQTGIAFLKLVWLVAANTYSFAFHGRVAMAAQAAVTALATALTVGGAVIRGDSSVPALITTVATVVLVNAVAAWAIYAGMSLFAEDAKDKDYLARHDELTGLLNRRGLQQACQDWVGGNADTHVVVAVIDLNGFKSINDNQGHHAGDEVLRQTALKLQALAGPDTWLVRLGGDEFGVVSVVGSSIALDCQRTIEKALGAGGVTVDASVGVASEAFSRFDGAEPMPLMTIVADLLVKADSAMYAVKRSSRSPAAGLIERRLQENPCGSLIDLG</sequence>
<dbReference type="SUPFAM" id="SSF55073">
    <property type="entry name" value="Nucleotide cyclase"/>
    <property type="match status" value="1"/>
</dbReference>
<dbReference type="CDD" id="cd01949">
    <property type="entry name" value="GGDEF"/>
    <property type="match status" value="1"/>
</dbReference>
<dbReference type="EMBL" id="CP041150">
    <property type="protein sequence ID" value="QDF72257.1"/>
    <property type="molecule type" value="Genomic_DNA"/>
</dbReference>
<dbReference type="Proteomes" id="UP000317728">
    <property type="component" value="Chromosome"/>
</dbReference>
<organism evidence="3 4">
    <name type="scientific">Mycobacteroides chelonae</name>
    <name type="common">Mycobacterium chelonae</name>
    <dbReference type="NCBI Taxonomy" id="1774"/>
    <lineage>
        <taxon>Bacteria</taxon>
        <taxon>Bacillati</taxon>
        <taxon>Actinomycetota</taxon>
        <taxon>Actinomycetes</taxon>
        <taxon>Mycobacteriales</taxon>
        <taxon>Mycobacteriaceae</taxon>
        <taxon>Mycobacteroides</taxon>
    </lineage>
</organism>
<dbReference type="SMART" id="SM00267">
    <property type="entry name" value="GGDEF"/>
    <property type="match status" value="1"/>
</dbReference>
<dbReference type="Gene3D" id="3.30.70.270">
    <property type="match status" value="1"/>
</dbReference>
<feature type="transmembrane region" description="Helical" evidence="1">
    <location>
        <begin position="82"/>
        <end position="100"/>
    </location>
</feature>
<dbReference type="NCBIfam" id="TIGR00254">
    <property type="entry name" value="GGDEF"/>
    <property type="match status" value="1"/>
</dbReference>
<keyword evidence="1" id="KW-0472">Membrane</keyword>
<feature type="transmembrane region" description="Helical" evidence="1">
    <location>
        <begin position="112"/>
        <end position="142"/>
    </location>
</feature>